<dbReference type="SUPFAM" id="SSF48371">
    <property type="entry name" value="ARM repeat"/>
    <property type="match status" value="2"/>
</dbReference>
<evidence type="ECO:0000313" key="5">
    <source>
        <dbReference type="Proteomes" id="UP001174909"/>
    </source>
</evidence>
<dbReference type="InterPro" id="IPR016024">
    <property type="entry name" value="ARM-type_fold"/>
</dbReference>
<comment type="caution">
    <text evidence="4">The sequence shown here is derived from an EMBL/GenBank/DDBJ whole genome shotgun (WGS) entry which is preliminary data.</text>
</comment>
<proteinExistence type="predicted"/>
<sequence>MLGLDAWRKATSRLIAVDSHLSIPAAEKRLSTLLQELNDLAFPIEGLAEAEVHQFLGDVTQVPTLTPCTVPCVAQLCFSILTKQGNSPTQHVVDRLFGFFSDWLPVADPATELLYTLSLLEPSFAVPKVLCRTVASMAVEPSVQQDVRRAALHCLTGLCGRKCEFGSEQYWPLDLLSTQLLAAAKNHPDSAYVAKLVLSQLRAIHSILRTTSETSLLPLLPDLLAGLRFFMATGLPGQPSAVTPLPYASIPSSTKMKKSKSPAVSVAEPNLLLQHSQVPRPLAMRSSSAPTSSDSDMSDNEGHDATITKSLAAKLRLQSLLCLTSLFSALSPRNTFCYWQSFLPDGPRLPNSPPSLLSCVLRDTNHKCRSAALAVLCAMLDRSKPLLAAADDRLHHSLGLAFTPFSSHLGAMLREVHHRLLLSLGTETQPTVLTRAARSLALLAANTPYQQLSSGYATRMLSALQCLSQHKDIDVRVACLTSCGAILSISPSLPEVEAWLSGSPWLLLWCTALLQPTSPSPPNPLCTQALQVLAAAARFYFHSIEGNWVTLVELSIYHLTTPQQQQHSLKLLEELTRASSDWAEAGQLWTRLLEGPLTAILQDHRSSPQCAQACAVLATLSSPAMSQLKSSLQALAITLPLGLSRDATAAPSVSSGAVRVLGVYCTFPSLRQDQAFLQDSQLAVLHALASSNQQMRVQASWALANLSDALTVSNFKLSSSFYHEILSGASKALNDKDMVKCNAVRALGNILRVIPEQPEDKVLSLSSHISSCISMGTVKLRWNACYACHSIFSSTPTFSAQYPAAANLLLETLCETVSTCPNFKVCTNASLALTSLPSYTATQMKKVWSATLTSFEHSLQHHDFPEFKQAANLQVQLCRCVCHVLCVESDLGEVPCHPLTDSGLRALAACLHSMHTSTEDRTVLESTSRKLESFAAAVQSHTALTHIYSVLRTLLLT</sequence>
<evidence type="ECO:0000256" key="2">
    <source>
        <dbReference type="SAM" id="MobiDB-lite"/>
    </source>
</evidence>
<gene>
    <name evidence="4" type="ORF">GBAR_LOCUS14166</name>
</gene>
<dbReference type="EMBL" id="CASHTH010002072">
    <property type="protein sequence ID" value="CAI8024380.1"/>
    <property type="molecule type" value="Genomic_DNA"/>
</dbReference>
<name>A0AA35S6J5_GEOBA</name>
<accession>A0AA35S6J5</accession>
<dbReference type="Pfam" id="PF13251">
    <property type="entry name" value="DUF4042"/>
    <property type="match status" value="1"/>
</dbReference>
<dbReference type="PANTHER" id="PTHR13366">
    <property type="entry name" value="MALARIA ANTIGEN-RELATED"/>
    <property type="match status" value="1"/>
</dbReference>
<reference evidence="4" key="1">
    <citation type="submission" date="2023-03" db="EMBL/GenBank/DDBJ databases">
        <authorList>
            <person name="Steffen K."/>
            <person name="Cardenas P."/>
        </authorList>
    </citation>
    <scope>NUCLEOTIDE SEQUENCE</scope>
</reference>
<dbReference type="Gene3D" id="1.25.10.10">
    <property type="entry name" value="Leucine-rich Repeat Variant"/>
    <property type="match status" value="2"/>
</dbReference>
<keyword evidence="5" id="KW-1185">Reference proteome</keyword>
<dbReference type="AlphaFoldDB" id="A0AA35S6J5"/>
<feature type="compositionally biased region" description="Low complexity" evidence="2">
    <location>
        <begin position="286"/>
        <end position="295"/>
    </location>
</feature>
<feature type="domain" description="DUF4042" evidence="3">
    <location>
        <begin position="314"/>
        <end position="496"/>
    </location>
</feature>
<dbReference type="InterPro" id="IPR025283">
    <property type="entry name" value="DUF4042"/>
</dbReference>
<dbReference type="InterPro" id="IPR052107">
    <property type="entry name" value="HEAT6"/>
</dbReference>
<dbReference type="Proteomes" id="UP001174909">
    <property type="component" value="Unassembled WGS sequence"/>
</dbReference>
<feature type="region of interest" description="Disordered" evidence="2">
    <location>
        <begin position="279"/>
        <end position="303"/>
    </location>
</feature>
<dbReference type="PANTHER" id="PTHR13366:SF0">
    <property type="entry name" value="HEAT REPEAT-CONTAINING PROTEIN 6"/>
    <property type="match status" value="1"/>
</dbReference>
<organism evidence="4 5">
    <name type="scientific">Geodia barretti</name>
    <name type="common">Barrett's horny sponge</name>
    <dbReference type="NCBI Taxonomy" id="519541"/>
    <lineage>
        <taxon>Eukaryota</taxon>
        <taxon>Metazoa</taxon>
        <taxon>Porifera</taxon>
        <taxon>Demospongiae</taxon>
        <taxon>Heteroscleromorpha</taxon>
        <taxon>Tetractinellida</taxon>
        <taxon>Astrophorina</taxon>
        <taxon>Geodiidae</taxon>
        <taxon>Geodia</taxon>
    </lineage>
</organism>
<evidence type="ECO:0000313" key="4">
    <source>
        <dbReference type="EMBL" id="CAI8024380.1"/>
    </source>
</evidence>
<evidence type="ECO:0000259" key="3">
    <source>
        <dbReference type="Pfam" id="PF13251"/>
    </source>
</evidence>
<dbReference type="InterPro" id="IPR011989">
    <property type="entry name" value="ARM-like"/>
</dbReference>
<protein>
    <recommendedName>
        <fullName evidence="1">HEAT repeat-containing protein 6</fullName>
    </recommendedName>
</protein>
<evidence type="ECO:0000256" key="1">
    <source>
        <dbReference type="ARBA" id="ARBA00015263"/>
    </source>
</evidence>